<dbReference type="Proteomes" id="UP001497535">
    <property type="component" value="Unassembled WGS sequence"/>
</dbReference>
<name>A0ACB1AU32_MELEN</name>
<protein>
    <submittedName>
        <fullName evidence="1">Uncharacterized protein</fullName>
    </submittedName>
</protein>
<sequence length="83" mass="9109">MQSNPEHQFGRPVNPQQTHYDQFKKDTEAARIASLGGRHRGGININEGGSTRSATTEPDEGPSSKGKGKQIKIDLNEYPDSDE</sequence>
<gene>
    <name evidence="1" type="ORF">MENTE1834_LOCUS43152</name>
</gene>
<reference evidence="1" key="1">
    <citation type="submission" date="2023-11" db="EMBL/GenBank/DDBJ databases">
        <authorList>
            <person name="Poullet M."/>
        </authorList>
    </citation>
    <scope>NUCLEOTIDE SEQUENCE</scope>
    <source>
        <strain evidence="1">E1834</strain>
    </source>
</reference>
<evidence type="ECO:0000313" key="1">
    <source>
        <dbReference type="EMBL" id="CAK5105082.1"/>
    </source>
</evidence>
<proteinExistence type="predicted"/>
<organism evidence="1 2">
    <name type="scientific">Meloidogyne enterolobii</name>
    <name type="common">Root-knot nematode worm</name>
    <name type="synonym">Meloidogyne mayaguensis</name>
    <dbReference type="NCBI Taxonomy" id="390850"/>
    <lineage>
        <taxon>Eukaryota</taxon>
        <taxon>Metazoa</taxon>
        <taxon>Ecdysozoa</taxon>
        <taxon>Nematoda</taxon>
        <taxon>Chromadorea</taxon>
        <taxon>Rhabditida</taxon>
        <taxon>Tylenchina</taxon>
        <taxon>Tylenchomorpha</taxon>
        <taxon>Tylenchoidea</taxon>
        <taxon>Meloidogynidae</taxon>
        <taxon>Meloidogyninae</taxon>
        <taxon>Meloidogyne</taxon>
    </lineage>
</organism>
<keyword evidence="2" id="KW-1185">Reference proteome</keyword>
<accession>A0ACB1AU32</accession>
<comment type="caution">
    <text evidence="1">The sequence shown here is derived from an EMBL/GenBank/DDBJ whole genome shotgun (WGS) entry which is preliminary data.</text>
</comment>
<evidence type="ECO:0000313" key="2">
    <source>
        <dbReference type="Proteomes" id="UP001497535"/>
    </source>
</evidence>
<dbReference type="EMBL" id="CAVMJV010000119">
    <property type="protein sequence ID" value="CAK5105082.1"/>
    <property type="molecule type" value="Genomic_DNA"/>
</dbReference>